<dbReference type="InterPro" id="IPR009081">
    <property type="entry name" value="PP-bd_ACP"/>
</dbReference>
<keyword evidence="3" id="KW-0489">Methyltransferase</keyword>
<dbReference type="Gene3D" id="3.40.50.150">
    <property type="entry name" value="Vaccinia Virus protein VP39"/>
    <property type="match status" value="1"/>
</dbReference>
<protein>
    <recommendedName>
        <fullName evidence="15">Polyketide synthase</fullName>
    </recommendedName>
</protein>
<dbReference type="SUPFAM" id="SSF47336">
    <property type="entry name" value="ACP-like"/>
    <property type="match status" value="1"/>
</dbReference>
<dbReference type="InterPro" id="IPR013968">
    <property type="entry name" value="PKS_KR"/>
</dbReference>
<keyword evidence="7" id="KW-0012">Acyltransferase</keyword>
<dbReference type="InterPro" id="IPR049552">
    <property type="entry name" value="PKS_DH_N"/>
</dbReference>
<dbReference type="InterPro" id="IPR032821">
    <property type="entry name" value="PKS_assoc"/>
</dbReference>
<dbReference type="InterPro" id="IPR011032">
    <property type="entry name" value="GroES-like_sf"/>
</dbReference>
<dbReference type="InterPro" id="IPR049551">
    <property type="entry name" value="PKS_DH_C"/>
</dbReference>
<evidence type="ECO:0000259" key="10">
    <source>
        <dbReference type="PROSITE" id="PS50075"/>
    </source>
</evidence>
<evidence type="ECO:0000256" key="4">
    <source>
        <dbReference type="ARBA" id="ARBA00022679"/>
    </source>
</evidence>
<dbReference type="PROSITE" id="PS52019">
    <property type="entry name" value="PKS_MFAS_DH"/>
    <property type="match status" value="1"/>
</dbReference>
<dbReference type="SUPFAM" id="SSF51735">
    <property type="entry name" value="NAD(P)-binding Rossmann-fold domains"/>
    <property type="match status" value="2"/>
</dbReference>
<dbReference type="InterPro" id="IPR016036">
    <property type="entry name" value="Malonyl_transacylase_ACP-bd"/>
</dbReference>
<feature type="region of interest" description="Disordered" evidence="9">
    <location>
        <begin position="1"/>
        <end position="22"/>
    </location>
</feature>
<dbReference type="InterPro" id="IPR014031">
    <property type="entry name" value="Ketoacyl_synth_C"/>
</dbReference>
<keyword evidence="6" id="KW-0511">Multifunctional enzyme</keyword>
<dbReference type="PANTHER" id="PTHR43775:SF49">
    <property type="entry name" value="SYNTHASE, PUTATIVE (JCVI)-RELATED"/>
    <property type="match status" value="1"/>
</dbReference>
<dbReference type="InterPro" id="IPR001227">
    <property type="entry name" value="Ac_transferase_dom_sf"/>
</dbReference>
<evidence type="ECO:0000256" key="3">
    <source>
        <dbReference type="ARBA" id="ARBA00022603"/>
    </source>
</evidence>
<evidence type="ECO:0000256" key="7">
    <source>
        <dbReference type="ARBA" id="ARBA00023315"/>
    </source>
</evidence>
<dbReference type="EMBL" id="CAJPDR010000043">
    <property type="protein sequence ID" value="CAF9910543.1"/>
    <property type="molecule type" value="Genomic_DNA"/>
</dbReference>
<dbReference type="Pfam" id="PF13602">
    <property type="entry name" value="ADH_zinc_N_2"/>
    <property type="match status" value="1"/>
</dbReference>
<dbReference type="FunFam" id="3.40.50.720:FF:000209">
    <property type="entry name" value="Polyketide synthase Pks12"/>
    <property type="match status" value="1"/>
</dbReference>
<dbReference type="InterPro" id="IPR036291">
    <property type="entry name" value="NAD(P)-bd_dom_sf"/>
</dbReference>
<dbReference type="GO" id="GO:0016491">
    <property type="term" value="F:oxidoreductase activity"/>
    <property type="evidence" value="ECO:0007669"/>
    <property type="project" value="InterPro"/>
</dbReference>
<dbReference type="Gene3D" id="1.10.1200.10">
    <property type="entry name" value="ACP-like"/>
    <property type="match status" value="1"/>
</dbReference>
<keyword evidence="5" id="KW-0521">NADP</keyword>
<dbReference type="Pfam" id="PF14765">
    <property type="entry name" value="PS-DH"/>
    <property type="match status" value="1"/>
</dbReference>
<dbReference type="CDD" id="cd00833">
    <property type="entry name" value="PKS"/>
    <property type="match status" value="1"/>
</dbReference>
<dbReference type="SUPFAM" id="SSF53901">
    <property type="entry name" value="Thiolase-like"/>
    <property type="match status" value="1"/>
</dbReference>
<organism evidence="13 14">
    <name type="scientific">Alectoria fallacina</name>
    <dbReference type="NCBI Taxonomy" id="1903189"/>
    <lineage>
        <taxon>Eukaryota</taxon>
        <taxon>Fungi</taxon>
        <taxon>Dikarya</taxon>
        <taxon>Ascomycota</taxon>
        <taxon>Pezizomycotina</taxon>
        <taxon>Lecanoromycetes</taxon>
        <taxon>OSLEUM clade</taxon>
        <taxon>Lecanoromycetidae</taxon>
        <taxon>Lecanorales</taxon>
        <taxon>Lecanorineae</taxon>
        <taxon>Parmeliaceae</taxon>
        <taxon>Alectoria</taxon>
    </lineage>
</organism>
<dbReference type="SMART" id="SM00823">
    <property type="entry name" value="PKS_PP"/>
    <property type="match status" value="1"/>
</dbReference>
<dbReference type="InterPro" id="IPR020843">
    <property type="entry name" value="ER"/>
</dbReference>
<dbReference type="GO" id="GO:0004312">
    <property type="term" value="F:fatty acid synthase activity"/>
    <property type="evidence" value="ECO:0007669"/>
    <property type="project" value="TreeGrafter"/>
</dbReference>
<dbReference type="InterPro" id="IPR049900">
    <property type="entry name" value="PKS_mFAS_DH"/>
</dbReference>
<dbReference type="Gene3D" id="3.90.180.10">
    <property type="entry name" value="Medium-chain alcohol dehydrogenases, catalytic domain"/>
    <property type="match status" value="1"/>
</dbReference>
<evidence type="ECO:0000256" key="6">
    <source>
        <dbReference type="ARBA" id="ARBA00023268"/>
    </source>
</evidence>
<dbReference type="GO" id="GO:1901336">
    <property type="term" value="P:lactone biosynthetic process"/>
    <property type="evidence" value="ECO:0007669"/>
    <property type="project" value="UniProtKB-ARBA"/>
</dbReference>
<dbReference type="SMART" id="SM00825">
    <property type="entry name" value="PKS_KS"/>
    <property type="match status" value="1"/>
</dbReference>
<dbReference type="InterPro" id="IPR013217">
    <property type="entry name" value="Methyltransf_12"/>
</dbReference>
<dbReference type="GO" id="GO:0032259">
    <property type="term" value="P:methylation"/>
    <property type="evidence" value="ECO:0007669"/>
    <property type="project" value="UniProtKB-KW"/>
</dbReference>
<dbReference type="SUPFAM" id="SSF52151">
    <property type="entry name" value="FabD/lysophospholipase-like"/>
    <property type="match status" value="1"/>
</dbReference>
<feature type="active site" description="Proton acceptor; for dehydratase activity" evidence="8">
    <location>
        <position position="941"/>
    </location>
</feature>
<evidence type="ECO:0000313" key="14">
    <source>
        <dbReference type="Proteomes" id="UP000664203"/>
    </source>
</evidence>
<feature type="region of interest" description="C-terminal hotdog fold" evidence="8">
    <location>
        <begin position="1048"/>
        <end position="1189"/>
    </location>
</feature>
<evidence type="ECO:0008006" key="15">
    <source>
        <dbReference type="Google" id="ProtNLM"/>
    </source>
</evidence>
<comment type="caution">
    <text evidence="13">The sequence shown here is derived from an EMBL/GenBank/DDBJ whole genome shotgun (WGS) entry which is preliminary data.</text>
</comment>
<dbReference type="Pfam" id="PF00550">
    <property type="entry name" value="PP-binding"/>
    <property type="match status" value="1"/>
</dbReference>
<dbReference type="PROSITE" id="PS50075">
    <property type="entry name" value="CARRIER"/>
    <property type="match status" value="1"/>
</dbReference>
<feature type="domain" description="Ketosynthase family 3 (KS3)" evidence="11">
    <location>
        <begin position="31"/>
        <end position="449"/>
    </location>
</feature>
<dbReference type="InterPro" id="IPR014030">
    <property type="entry name" value="Ketoacyl_synth_N"/>
</dbReference>
<dbReference type="Gene3D" id="3.40.50.720">
    <property type="entry name" value="NAD(P)-binding Rossmann-like Domain"/>
    <property type="match status" value="1"/>
</dbReference>
<dbReference type="InterPro" id="IPR016035">
    <property type="entry name" value="Acyl_Trfase/lysoPLipase"/>
</dbReference>
<keyword evidence="2" id="KW-0597">Phosphoprotein</keyword>
<evidence type="ECO:0000259" key="12">
    <source>
        <dbReference type="PROSITE" id="PS52019"/>
    </source>
</evidence>
<dbReference type="GO" id="GO:0044550">
    <property type="term" value="P:secondary metabolite biosynthetic process"/>
    <property type="evidence" value="ECO:0007669"/>
    <property type="project" value="TreeGrafter"/>
</dbReference>
<dbReference type="Proteomes" id="UP000664203">
    <property type="component" value="Unassembled WGS sequence"/>
</dbReference>
<dbReference type="InterPro" id="IPR020807">
    <property type="entry name" value="PKS_DH"/>
</dbReference>
<dbReference type="InterPro" id="IPR020806">
    <property type="entry name" value="PKS_PP-bd"/>
</dbReference>
<gene>
    <name evidence="13" type="ORF">ALECFALPRED_006680</name>
</gene>
<dbReference type="Pfam" id="PF08659">
    <property type="entry name" value="KR"/>
    <property type="match status" value="1"/>
</dbReference>
<dbReference type="InterPro" id="IPR042104">
    <property type="entry name" value="PKS_dehydratase_sf"/>
</dbReference>
<dbReference type="InterPro" id="IPR057326">
    <property type="entry name" value="KR_dom"/>
</dbReference>
<evidence type="ECO:0000313" key="13">
    <source>
        <dbReference type="EMBL" id="CAF9910543.1"/>
    </source>
</evidence>
<feature type="domain" description="PKS/mFAS DH" evidence="12">
    <location>
        <begin position="909"/>
        <end position="1189"/>
    </location>
</feature>
<name>A0A8H3EUD9_9LECA</name>
<dbReference type="SUPFAM" id="SSF53335">
    <property type="entry name" value="S-adenosyl-L-methionine-dependent methyltransferases"/>
    <property type="match status" value="1"/>
</dbReference>
<dbReference type="PANTHER" id="PTHR43775">
    <property type="entry name" value="FATTY ACID SYNTHASE"/>
    <property type="match status" value="1"/>
</dbReference>
<reference evidence="13" key="1">
    <citation type="submission" date="2021-03" db="EMBL/GenBank/DDBJ databases">
        <authorList>
            <person name="Tagirdzhanova G."/>
        </authorList>
    </citation>
    <scope>NUCLEOTIDE SEQUENCE</scope>
</reference>
<keyword evidence="1" id="KW-0596">Phosphopantetheine</keyword>
<dbReference type="SMART" id="SM00822">
    <property type="entry name" value="PKS_KR"/>
    <property type="match status" value="1"/>
</dbReference>
<dbReference type="Pfam" id="PF16197">
    <property type="entry name" value="KAsynt_C_assoc"/>
    <property type="match status" value="1"/>
</dbReference>
<dbReference type="Pfam" id="PF08242">
    <property type="entry name" value="Methyltransf_12"/>
    <property type="match status" value="1"/>
</dbReference>
<dbReference type="InterPro" id="IPR029063">
    <property type="entry name" value="SAM-dependent_MTases_sf"/>
</dbReference>
<dbReference type="PROSITE" id="PS52004">
    <property type="entry name" value="KS3_2"/>
    <property type="match status" value="1"/>
</dbReference>
<dbReference type="SUPFAM" id="SSF55048">
    <property type="entry name" value="Probable ACP-binding domain of malonyl-CoA ACP transacylase"/>
    <property type="match status" value="1"/>
</dbReference>
<dbReference type="PROSITE" id="PS00606">
    <property type="entry name" value="KS3_1"/>
    <property type="match status" value="1"/>
</dbReference>
<dbReference type="OrthoDB" id="329835at2759"/>
<dbReference type="Pfam" id="PF21089">
    <property type="entry name" value="PKS_DH_N"/>
    <property type="match status" value="1"/>
</dbReference>
<proteinExistence type="predicted"/>
<dbReference type="Pfam" id="PF08240">
    <property type="entry name" value="ADH_N"/>
    <property type="match status" value="1"/>
</dbReference>
<dbReference type="SUPFAM" id="SSF50129">
    <property type="entry name" value="GroES-like"/>
    <property type="match status" value="1"/>
</dbReference>
<dbReference type="InterPro" id="IPR016039">
    <property type="entry name" value="Thiolase-like"/>
</dbReference>
<evidence type="ECO:0000259" key="11">
    <source>
        <dbReference type="PROSITE" id="PS52004"/>
    </source>
</evidence>
<dbReference type="SMART" id="SM00827">
    <property type="entry name" value="PKS_AT"/>
    <property type="match status" value="1"/>
</dbReference>
<feature type="domain" description="Carrier" evidence="10">
    <location>
        <begin position="2390"/>
        <end position="2466"/>
    </location>
</feature>
<dbReference type="Gene3D" id="3.40.366.10">
    <property type="entry name" value="Malonyl-Coenzyme A Acyl Carrier Protein, domain 2"/>
    <property type="match status" value="1"/>
</dbReference>
<evidence type="ECO:0000256" key="5">
    <source>
        <dbReference type="ARBA" id="ARBA00022857"/>
    </source>
</evidence>
<dbReference type="GO" id="GO:0031177">
    <property type="term" value="F:phosphopantetheine binding"/>
    <property type="evidence" value="ECO:0007669"/>
    <property type="project" value="InterPro"/>
</dbReference>
<dbReference type="Gene3D" id="3.40.47.10">
    <property type="match status" value="1"/>
</dbReference>
<feature type="region of interest" description="N-terminal hotdog fold" evidence="8">
    <location>
        <begin position="909"/>
        <end position="1038"/>
    </location>
</feature>
<dbReference type="InterPro" id="IPR050091">
    <property type="entry name" value="PKS_NRPS_Biosynth_Enz"/>
</dbReference>
<dbReference type="Gene3D" id="3.10.129.110">
    <property type="entry name" value="Polyketide synthase dehydratase"/>
    <property type="match status" value="1"/>
</dbReference>
<accession>A0A8H3EUD9</accession>
<evidence type="ECO:0000256" key="2">
    <source>
        <dbReference type="ARBA" id="ARBA00022553"/>
    </source>
</evidence>
<dbReference type="Pfam" id="PF02801">
    <property type="entry name" value="Ketoacyl-synt_C"/>
    <property type="match status" value="1"/>
</dbReference>
<dbReference type="GO" id="GO:0006633">
    <property type="term" value="P:fatty acid biosynthetic process"/>
    <property type="evidence" value="ECO:0007669"/>
    <property type="project" value="InterPro"/>
</dbReference>
<dbReference type="CDD" id="cd05195">
    <property type="entry name" value="enoyl_red"/>
    <property type="match status" value="1"/>
</dbReference>
<evidence type="ECO:0000256" key="8">
    <source>
        <dbReference type="PROSITE-ProRule" id="PRU01363"/>
    </source>
</evidence>
<dbReference type="SMART" id="SM00829">
    <property type="entry name" value="PKS_ER"/>
    <property type="match status" value="1"/>
</dbReference>
<sequence>MGPLNVETEPKGGGWSHSIPNRNCEDSATHIEPIAVVGMGMRLPGGVNSSDSFWNFLVDKKDGRCRVPDDRYNVDAFYSSNPKSGTVQSKYGYFLKDSNLQHLDTSFFSMSQAEVGKMDPQQKLLLEVVWECFESAGETEWKGKDIGCYVGAYGGDWLDMNGRDTQNSGAYKVMGIGDFVLGNRISYEYDLKGPSMTIKSGCSSALLGLHTACQAISSGECSAALVCGTNLIIDPGMTIAMTEQGVLSPTGSSKSFDAQADGYVRAEAINALYIKPLSAAISNRDPIRAILRATATNADGKTTGITHPNPDSHVAMMRRAHDIAGLEYSQTAFVECHGTGTPAGDSMEGQALARVFGEKGVFIGSVKPNMGHSEGAAGGTSVIKAILALERQIIPPNINFTTPNPKIPFKEGHLQVPTEATLWPTGRLQRVCVNSFGLGGANAHAIFDSATQFGVRPSLPKDSPCYRLLLFSANHDDSLSRLVDSYRLYLEKKPSAIGNLAYTLACRRKHLLHRSFSVSKDSKTFDVSTPQKTAAAPSLIFVFTGQGAQWAGMARELIEEYPSFASDLRRMKEDLATLPDAPPWDIEDELLQPQKSSRLGQAELSQPLCTAVQIALVNLLRTWNVSPAAVVGHSSGEIAAAYACNALTATEAVTISYYRGKSLKASNLSGGMAVVGLSQAETSHYLVRGVSIACENSPSSTTISGDSAQLQVIIENMKKERPAVFIRRLNVDKAYHSDHMCEIGGMFQDRLEGHVKSQQPTIPFYSTVSGGRIHETNGLNPSYWRQNLESRVLFHAAIRSLLEQEPVNRLFVEIGPHSALGGPLKQIFKAHKSQNSYVPTLIRDEHSTKCLLTTAGRLHLNNIPMDFSALNPHGEVLTDLPIYPWHHETGYWDESRPSKEFRLRKFSRHEILGSRILEGNDMEPTWRNVLHLDEVPWINDHKIYDDVVFPAAGYIAMAIEAISQISGIKEGFDFRHIDVNRALLIGKSMTVETMTSLRPVRLTKSLDSSWYEFSVFSHSGGKWEKHCTGEIKGSMEQMSSTSPLVLESRTISAPHWYQTLREAGLNYRGAFEGLTDISAGIVEKAASASIIPCQGSYPVHPTTIDMCLQLFSVATSYGIVRRFDRVFVPTSIESLKVRQSISKLQVQAFIVSSSRKMINGSATAKTEDQRLVISMRGVKLSPLETSKAPGNFDTDSAARLEWRPCLDLLSPADLIPPSAKKRSARLLCERMTILCIIETSHRLRMLETPLKYLNKYHSWLEVQTTRAQEGKYDLIEDAQEMTRMTSVERLALILDVSREAKSTNATALATVIIRIFESAEGIFKGNTQALELLMQGTMLEKLYDWLVGDWKSFLRLLSHRKPDLKILEVGAGTGGTTASILESLISTSGQPMYSKFTYTDVSLGFLSAAKERFGHAPKMDYAVLDISKDPVQQGFVAGSYDLILAANVLHATPKISDTLLNVKKLLHPRGRLLLQELSPTMRCINYIMGVLPGWWLGEQDGRYLEPHLPLEKWDTELWNAGFQGADTGIHDDEIPYQINMSIVSTIPPRFEHTRKVSLLCEEQTPAVDHIHCIFTENGYAVDRRYLHEQPPDDREVISLLDLDKAFLFDIAAGKLQSFKQYMGKLKRGILWVTHSVHVDCKDPAYGMIFGVARTMRSELSIDIATFEIDDMGADTWTTLLQVFETFQRRDKNSDMDPDYEYALAKGTVYIGRYHWLSVNQELSDLERRQEGKLKTLEVGTYGLLHTLQWGKVRPHILADEEVVVEIKAIGTNIRDLFITMGQGEETDEALGSDGSGIVRQIGSQVTDLCLGDRVFVLAKGCFSTFLKCSAFQCAKIPSGMSFEDAATMPSVYCTVIYSLIDIGRLEQGQTILIHSACGGVGIAAIQICRMIGVQIFVTVGTEEKAKHLIDVYGIPRDNIFNSRDASFHYHVLEKTANKGVDVVLNSLSGELLHMSWQCVAGFGSFIEIGKRDFVNRGKLSMETFGSNRAFFGVDIGQLCAQKPRVIQRLLENCIDLYNQGLIQPIHPVTIFDAPHVEAAFRYMQNRQHIGKIVVTIPEDLNDLATEGDSDLVLRSDSSYVLIGGLGGLGRAVSTWMVECGAKHLIFLSRSAGKSKEDERFMTELQIQGCYTQSFAGNVADPLIVENVVKNAARPIAGVIQMSMILKDRGFLQMTHDDWQAAIAPKVQGTWNIHNATAKKDLDFFVLFGSLSGLIGQIGQANYAAANTFLDAFVQFRHSLGLPGSVLDIGVMGDIGYISQKPSVLAQLRSVGMQTLKEQDLLKALHLAILRSPPPPSTAHEIISTTDKWFQSFSNPAQLAIGLKLNVRLSDPKNQTLWKHDARMSRYANTEETNSLPSPNTFSDGNKGLNSFLSALATDASILDDEQKSAEFLASHIGTQILIFMMLTESEEELDVDRAPWDLGVDSLVSIEIRNWWRQTLGLEINMLEILDAKSVKELGKRAARGLREKFSVEG</sequence>
<evidence type="ECO:0000256" key="1">
    <source>
        <dbReference type="ARBA" id="ARBA00022450"/>
    </source>
</evidence>
<dbReference type="Pfam" id="PF00109">
    <property type="entry name" value="ketoacyl-synt"/>
    <property type="match status" value="1"/>
</dbReference>
<dbReference type="GO" id="GO:0008168">
    <property type="term" value="F:methyltransferase activity"/>
    <property type="evidence" value="ECO:0007669"/>
    <property type="project" value="UniProtKB-KW"/>
</dbReference>
<evidence type="ECO:0000256" key="9">
    <source>
        <dbReference type="SAM" id="MobiDB-lite"/>
    </source>
</evidence>
<dbReference type="InterPro" id="IPR013154">
    <property type="entry name" value="ADH-like_N"/>
</dbReference>
<dbReference type="InterPro" id="IPR014043">
    <property type="entry name" value="Acyl_transferase_dom"/>
</dbReference>
<dbReference type="Pfam" id="PF00698">
    <property type="entry name" value="Acyl_transf_1"/>
    <property type="match status" value="1"/>
</dbReference>
<dbReference type="InterPro" id="IPR020841">
    <property type="entry name" value="PKS_Beta-ketoAc_synthase_dom"/>
</dbReference>
<dbReference type="CDD" id="cd05274">
    <property type="entry name" value="KR_FAS_SDR_x"/>
    <property type="match status" value="1"/>
</dbReference>
<dbReference type="CDD" id="cd02440">
    <property type="entry name" value="AdoMet_MTases"/>
    <property type="match status" value="1"/>
</dbReference>
<dbReference type="SMART" id="SM00826">
    <property type="entry name" value="PKS_DH"/>
    <property type="match status" value="1"/>
</dbReference>
<feature type="active site" description="Proton donor; for dehydratase activity" evidence="8">
    <location>
        <position position="1105"/>
    </location>
</feature>
<dbReference type="InterPro" id="IPR018201">
    <property type="entry name" value="Ketoacyl_synth_AS"/>
</dbReference>
<keyword evidence="4" id="KW-0808">Transferase</keyword>
<keyword evidence="14" id="KW-1185">Reference proteome</keyword>
<dbReference type="InterPro" id="IPR036736">
    <property type="entry name" value="ACP-like_sf"/>
</dbReference>
<dbReference type="Gene3D" id="3.30.70.3290">
    <property type="match status" value="1"/>
</dbReference>
<dbReference type="GO" id="GO:0004315">
    <property type="term" value="F:3-oxoacyl-[acyl-carrier-protein] synthase activity"/>
    <property type="evidence" value="ECO:0007669"/>
    <property type="project" value="InterPro"/>
</dbReference>